<dbReference type="PROSITE" id="PS00723">
    <property type="entry name" value="POLYPRENYL_SYNTHASE_1"/>
    <property type="match status" value="1"/>
</dbReference>
<dbReference type="PROSITE" id="PS00444">
    <property type="entry name" value="POLYPRENYL_SYNTHASE_2"/>
    <property type="match status" value="1"/>
</dbReference>
<dbReference type="GO" id="GO:0046872">
    <property type="term" value="F:metal ion binding"/>
    <property type="evidence" value="ECO:0007669"/>
    <property type="project" value="UniProtKB-KW"/>
</dbReference>
<dbReference type="Gene3D" id="1.10.600.10">
    <property type="entry name" value="Farnesyl Diphosphate Synthase"/>
    <property type="match status" value="2"/>
</dbReference>
<evidence type="ECO:0000313" key="7">
    <source>
        <dbReference type="EMBL" id="CAK9134184.1"/>
    </source>
</evidence>
<evidence type="ECO:0000256" key="3">
    <source>
        <dbReference type="ARBA" id="ARBA00022679"/>
    </source>
</evidence>
<evidence type="ECO:0000256" key="5">
    <source>
        <dbReference type="ARBA" id="ARBA00022842"/>
    </source>
</evidence>
<evidence type="ECO:0000256" key="2">
    <source>
        <dbReference type="ARBA" id="ARBA00006706"/>
    </source>
</evidence>
<evidence type="ECO:0000256" key="6">
    <source>
        <dbReference type="ARBA" id="ARBA00023229"/>
    </source>
</evidence>
<dbReference type="InterPro" id="IPR008949">
    <property type="entry name" value="Isoprenoid_synthase_dom_sf"/>
</dbReference>
<keyword evidence="4" id="KW-0479">Metal-binding</keyword>
<proteinExistence type="inferred from homology"/>
<dbReference type="CDD" id="cd00685">
    <property type="entry name" value="Trans_IPPS_HT"/>
    <property type="match status" value="1"/>
</dbReference>
<dbReference type="EMBL" id="CAUOFW020000336">
    <property type="protein sequence ID" value="CAK9134184.1"/>
    <property type="molecule type" value="Genomic_DNA"/>
</dbReference>
<keyword evidence="8" id="KW-1185">Reference proteome</keyword>
<comment type="cofactor">
    <cofactor evidence="1">
        <name>Mg(2+)</name>
        <dbReference type="ChEBI" id="CHEBI:18420"/>
    </cofactor>
</comment>
<dbReference type="Proteomes" id="UP001642360">
    <property type="component" value="Unassembled WGS sequence"/>
</dbReference>
<evidence type="ECO:0000313" key="8">
    <source>
        <dbReference type="Proteomes" id="UP001642360"/>
    </source>
</evidence>
<dbReference type="Pfam" id="PF00348">
    <property type="entry name" value="polyprenyl_synt"/>
    <property type="match status" value="2"/>
</dbReference>
<comment type="caution">
    <text evidence="7">The sequence shown here is derived from an EMBL/GenBank/DDBJ whole genome shotgun (WGS) entry which is preliminary data.</text>
</comment>
<dbReference type="GO" id="GO:0008299">
    <property type="term" value="P:isoprenoid biosynthetic process"/>
    <property type="evidence" value="ECO:0007669"/>
    <property type="project" value="UniProtKB-KW"/>
</dbReference>
<dbReference type="InterPro" id="IPR033749">
    <property type="entry name" value="Polyprenyl_synt_CS"/>
</dbReference>
<dbReference type="AlphaFoldDB" id="A0ABC8QTV0"/>
<keyword evidence="5" id="KW-0460">Magnesium</keyword>
<dbReference type="SFLD" id="SFLDS00005">
    <property type="entry name" value="Isoprenoid_Synthase_Type_I"/>
    <property type="match status" value="1"/>
</dbReference>
<sequence length="564" mass="63270">MPMTCHSFEFGRTRLDLVARVCSSDASFDWFSTNYHAKGFSNTFNGGYRPRKLFCGPHEIPWRRIFSEKTRKNLLNGVTALGFQPVPDVKEDSKNKRLKPALEHIFRAGGKRVRPALVFLVSRATAEIVGLKELTTKHRRLAEIIEMLHTASLIHDDVVDESDMRRAIQHELLNLSSHFYYKPIKMMPMTCHSFEFGRTRLDLVARVCSSDASFDWFSTNYHAKGFSNTFNGGYRPRKLFCGPHEIPWRRIFSEKTRKNLLNGVTALGFQPVPDVKEDSKNKRLKPALEHIFRAGGKRVRPALVFLVSRATAEIVGLKELTTKHRRLAEIIEMLHTASLIHDDVVDESDMRRGKETVHQLYGTKLALLTGDFMLAQSSLYLANIENIQVIKLLSQAVKDLANGEMKLASSLFNCDVGLEEYLIKSYYKTALIIAASAKGAAIFSGVSSDICEQMHQYGKNLGLPFQVMDDILDFTQSAEQLGKPAGSDLAEGNLTAPAIFAIQKEPKLREIIESKISETGSLEKAIELVKSCGGIERAQDLAKEKADLAIQYLQCLPQCLSCGP</sequence>
<dbReference type="NCBIfam" id="TIGR02749">
    <property type="entry name" value="prenyl_cyano"/>
    <property type="match status" value="1"/>
</dbReference>
<reference evidence="7 8" key="1">
    <citation type="submission" date="2024-02" db="EMBL/GenBank/DDBJ databases">
        <authorList>
            <person name="Vignale AGUSTIN F."/>
            <person name="Sosa J E."/>
            <person name="Modenutti C."/>
        </authorList>
    </citation>
    <scope>NUCLEOTIDE SEQUENCE [LARGE SCALE GENOMIC DNA]</scope>
</reference>
<dbReference type="PANTHER" id="PTHR12001:SF69">
    <property type="entry name" value="ALL TRANS-POLYPRENYL-DIPHOSPHATE SYNTHASE PDSS1"/>
    <property type="match status" value="1"/>
</dbReference>
<comment type="similarity">
    <text evidence="2">Belongs to the FPP/GGPP synthase family.</text>
</comment>
<organism evidence="7 8">
    <name type="scientific">Ilex paraguariensis</name>
    <name type="common">yerba mate</name>
    <dbReference type="NCBI Taxonomy" id="185542"/>
    <lineage>
        <taxon>Eukaryota</taxon>
        <taxon>Viridiplantae</taxon>
        <taxon>Streptophyta</taxon>
        <taxon>Embryophyta</taxon>
        <taxon>Tracheophyta</taxon>
        <taxon>Spermatophyta</taxon>
        <taxon>Magnoliopsida</taxon>
        <taxon>eudicotyledons</taxon>
        <taxon>Gunneridae</taxon>
        <taxon>Pentapetalae</taxon>
        <taxon>asterids</taxon>
        <taxon>campanulids</taxon>
        <taxon>Aquifoliales</taxon>
        <taxon>Aquifoliaceae</taxon>
        <taxon>Ilex</taxon>
    </lineage>
</organism>
<evidence type="ECO:0000256" key="4">
    <source>
        <dbReference type="ARBA" id="ARBA00022723"/>
    </source>
</evidence>
<protein>
    <submittedName>
        <fullName evidence="7">Uncharacterized protein</fullName>
    </submittedName>
</protein>
<dbReference type="InterPro" id="IPR000092">
    <property type="entry name" value="Polyprenyl_synt"/>
</dbReference>
<accession>A0ABC8QTV0</accession>
<keyword evidence="3" id="KW-0808">Transferase</keyword>
<dbReference type="GO" id="GO:1901663">
    <property type="term" value="P:quinone biosynthetic process"/>
    <property type="evidence" value="ECO:0007669"/>
    <property type="project" value="UniProtKB-ARBA"/>
</dbReference>
<dbReference type="SUPFAM" id="SSF48576">
    <property type="entry name" value="Terpenoid synthases"/>
    <property type="match status" value="2"/>
</dbReference>
<dbReference type="PANTHER" id="PTHR12001">
    <property type="entry name" value="GERANYLGERANYL PYROPHOSPHATE SYNTHASE"/>
    <property type="match status" value="1"/>
</dbReference>
<dbReference type="GO" id="GO:0016740">
    <property type="term" value="F:transferase activity"/>
    <property type="evidence" value="ECO:0007669"/>
    <property type="project" value="UniProtKB-KW"/>
</dbReference>
<evidence type="ECO:0000256" key="1">
    <source>
        <dbReference type="ARBA" id="ARBA00001946"/>
    </source>
</evidence>
<gene>
    <name evidence="7" type="ORF">ILEXP_LOCUS1114</name>
</gene>
<keyword evidence="6" id="KW-0414">Isoprene biosynthesis</keyword>
<name>A0ABC8QTV0_9AQUA</name>